<keyword evidence="1" id="KW-0812">Transmembrane</keyword>
<feature type="transmembrane region" description="Helical" evidence="1">
    <location>
        <begin position="24"/>
        <end position="49"/>
    </location>
</feature>
<accession>A0A7G9ZBY8</accession>
<evidence type="ECO:0000313" key="2">
    <source>
        <dbReference type="EMBL" id="QNO57772.1"/>
    </source>
</evidence>
<proteinExistence type="predicted"/>
<reference evidence="2" key="1">
    <citation type="submission" date="2020-06" db="EMBL/GenBank/DDBJ databases">
        <title>Unique genomic features of the anaerobic methanotrophic archaea.</title>
        <authorList>
            <person name="Chadwick G.L."/>
            <person name="Skennerton C.T."/>
            <person name="Laso-Perez R."/>
            <person name="Leu A.O."/>
            <person name="Speth D.R."/>
            <person name="Yu H."/>
            <person name="Morgan-Lang C."/>
            <person name="Hatzenpichler R."/>
            <person name="Goudeau D."/>
            <person name="Malmstrom R."/>
            <person name="Brazelton W.J."/>
            <person name="Woyke T."/>
            <person name="Hallam S.J."/>
            <person name="Tyson G.W."/>
            <person name="Wegener G."/>
            <person name="Boetius A."/>
            <person name="Orphan V."/>
        </authorList>
    </citation>
    <scope>NUCLEOTIDE SEQUENCE</scope>
</reference>
<dbReference type="AlphaFoldDB" id="A0A7G9ZBY8"/>
<keyword evidence="1" id="KW-1133">Transmembrane helix</keyword>
<dbReference type="EMBL" id="MT631701">
    <property type="protein sequence ID" value="QNO57772.1"/>
    <property type="molecule type" value="Genomic_DNA"/>
</dbReference>
<keyword evidence="1" id="KW-0472">Membrane</keyword>
<evidence type="ECO:0000256" key="1">
    <source>
        <dbReference type="SAM" id="Phobius"/>
    </source>
</evidence>
<sequence>MGLEQWDNLGGEKEKMDRRGEGKVILDFAIAAIIVASVFALMVGSVGAYSVGGEYNIIEKHKTVEKVLIGQNLEFRSSDGWDLDTLLISRRVGGYVENIYLPYINGTVARYFDVNWPTEGAYYVNVKIDPETNKVQSWDTQLSVEKPSMPLKLKVGTMDVSSIAVETNLSVDTAGMNLFREDMVNLVIIGPDGLIKYDAENDQTFNNITVVELRKYNKCGLKTNGWAIGDYTFQIETKPACACGLDKESSKKYLKIIPGEIAIEADKTSTIELQTRILTVTGGAGDKINVTGDSEYVIFKPRVDDTPDVIYKNKKDKRPWFNDVLDEDGIMKYAVKFTDTGSYTIKVTIIGGPRDKDYDTVDITVSEKSVWFDLPSTAVIGEKLDIRGIANTGTYVDIFVDDILYDKLDYLLIGDDGTFSKEVITTDVGMTVPGPVMLKAWIDCAKRPGEEPPTTTADGSAAILVLKTHLDATITNTTVAPGDSFEVFGNASSDYVEIVLISPDGGNGTGMDGLYGTTIYTVPTYCNSTNYYNYYKKLKVDSDADNGNHTIIVLNPGRDKAYGDSEYRYIDNILDRDGDGQEPGVTDVSNRSQKQIAAIISDIVFASSSDDFMWIGNIEIA</sequence>
<protein>
    <submittedName>
        <fullName evidence="2">Uncharacterized protein</fullName>
    </submittedName>
</protein>
<organism evidence="2">
    <name type="scientific">Candidatus Methanophaga sp. ANME-1 ERB7</name>
    <dbReference type="NCBI Taxonomy" id="2759913"/>
    <lineage>
        <taxon>Archaea</taxon>
        <taxon>Methanobacteriati</taxon>
        <taxon>Methanobacteriota</taxon>
        <taxon>Stenosarchaea group</taxon>
        <taxon>Methanomicrobia</taxon>
        <taxon>Candidatus Methanophagales</taxon>
        <taxon>Candidatus Methanophagaceae</taxon>
        <taxon>Candidatus Methanophaga</taxon>
    </lineage>
</organism>
<name>A0A7G9ZBY8_9EURY</name>
<gene>
    <name evidence="2" type="ORF">DKIIFCLB_00020</name>
</gene>